<dbReference type="InterPro" id="IPR036938">
    <property type="entry name" value="PAP2/HPO_sf"/>
</dbReference>
<dbReference type="Pfam" id="PF01569">
    <property type="entry name" value="PAP2"/>
    <property type="match status" value="1"/>
</dbReference>
<feature type="transmembrane region" description="Helical" evidence="7">
    <location>
        <begin position="153"/>
        <end position="171"/>
    </location>
</feature>
<dbReference type="CDD" id="cd03390">
    <property type="entry name" value="PAP2_containing_1_like"/>
    <property type="match status" value="1"/>
</dbReference>
<evidence type="ECO:0000256" key="1">
    <source>
        <dbReference type="ARBA" id="ARBA00004141"/>
    </source>
</evidence>
<sequence>VERSKELSVSHGAQACQIWASSMLRVASASLATRRNGSAQNLATAHTAPSRNSRARGAGSANPTWSCLISSHWRQYLFILVAFFTVQYTDHVRPFRRSIYHLSDAELWRYSYPLLPNYVPAWVVPLLSLSTPFVIILGFHLAGRLPRLAAHHGVVQGWAAVVITGLITNLIKLNVARPRPDFVARCWPGGATPAFTSLGVPLCSAAALDWEEGLKSFPSGHTAWSSAGLGYASLWLLGALRCFDGAARPARLAVALLPLALAGWVGMTRLQDCWHHTEDVLAGLGLGLAVAWACYRGCHCPVTGQQAGCLTLLAEEGVWADSGLAPAGLAGPGGGIGVPVTSASNLPGLMGARYNSLAMPMPEEDV</sequence>
<dbReference type="GO" id="GO:0006644">
    <property type="term" value="P:phospholipid metabolic process"/>
    <property type="evidence" value="ECO:0007669"/>
    <property type="project" value="InterPro"/>
</dbReference>
<dbReference type="EMBL" id="GDKF01010058">
    <property type="protein sequence ID" value="JAT68564.1"/>
    <property type="molecule type" value="Transcribed_RNA"/>
</dbReference>
<dbReference type="Gene3D" id="1.20.144.10">
    <property type="entry name" value="Phosphatidic acid phosphatase type 2/haloperoxidase"/>
    <property type="match status" value="1"/>
</dbReference>
<feature type="region of interest" description="Disordered" evidence="6">
    <location>
        <begin position="38"/>
        <end position="58"/>
    </location>
</feature>
<accession>A0A1D1ZNJ7</accession>
<evidence type="ECO:0000256" key="6">
    <source>
        <dbReference type="SAM" id="MobiDB-lite"/>
    </source>
</evidence>
<evidence type="ECO:0000313" key="9">
    <source>
        <dbReference type="EMBL" id="JAT68564.1"/>
    </source>
</evidence>
<dbReference type="GO" id="GO:0046839">
    <property type="term" value="P:phospholipid dephosphorylation"/>
    <property type="evidence" value="ECO:0007669"/>
    <property type="project" value="TreeGrafter"/>
</dbReference>
<proteinExistence type="inferred from homology"/>
<comment type="subcellular location">
    <subcellularLocation>
        <location evidence="1">Membrane</location>
        <topology evidence="1">Multi-pass membrane protein</topology>
    </subcellularLocation>
</comment>
<dbReference type="InterPro" id="IPR043216">
    <property type="entry name" value="PAP-like"/>
</dbReference>
<dbReference type="PANTHER" id="PTHR10165">
    <property type="entry name" value="LIPID PHOSPHATE PHOSPHATASE"/>
    <property type="match status" value="1"/>
</dbReference>
<dbReference type="InterPro" id="IPR000326">
    <property type="entry name" value="PAP2/HPO"/>
</dbReference>
<feature type="compositionally biased region" description="Polar residues" evidence="6">
    <location>
        <begin position="38"/>
        <end position="52"/>
    </location>
</feature>
<evidence type="ECO:0000256" key="2">
    <source>
        <dbReference type="ARBA" id="ARBA00008816"/>
    </source>
</evidence>
<evidence type="ECO:0000259" key="8">
    <source>
        <dbReference type="SMART" id="SM00014"/>
    </source>
</evidence>
<keyword evidence="3 7" id="KW-0812">Transmembrane</keyword>
<dbReference type="SMART" id="SM00014">
    <property type="entry name" value="acidPPc"/>
    <property type="match status" value="1"/>
</dbReference>
<name>A0A1D1ZNJ7_AUXPR</name>
<protein>
    <recommendedName>
        <fullName evidence="8">Phosphatidic acid phosphatase type 2/haloperoxidase domain-containing protein</fullName>
    </recommendedName>
</protein>
<organism evidence="9">
    <name type="scientific">Auxenochlorella protothecoides</name>
    <name type="common">Green microalga</name>
    <name type="synonym">Chlorella protothecoides</name>
    <dbReference type="NCBI Taxonomy" id="3075"/>
    <lineage>
        <taxon>Eukaryota</taxon>
        <taxon>Viridiplantae</taxon>
        <taxon>Chlorophyta</taxon>
        <taxon>core chlorophytes</taxon>
        <taxon>Trebouxiophyceae</taxon>
        <taxon>Chlorellales</taxon>
        <taxon>Chlorellaceae</taxon>
        <taxon>Auxenochlorella</taxon>
    </lineage>
</organism>
<keyword evidence="5 7" id="KW-0472">Membrane</keyword>
<feature type="transmembrane region" description="Helical" evidence="7">
    <location>
        <begin position="119"/>
        <end position="141"/>
    </location>
</feature>
<dbReference type="SUPFAM" id="SSF48317">
    <property type="entry name" value="Acid phosphatase/Vanadium-dependent haloperoxidase"/>
    <property type="match status" value="1"/>
</dbReference>
<keyword evidence="4 7" id="KW-1133">Transmembrane helix</keyword>
<evidence type="ECO:0000256" key="4">
    <source>
        <dbReference type="ARBA" id="ARBA00022989"/>
    </source>
</evidence>
<feature type="non-terminal residue" evidence="9">
    <location>
        <position position="1"/>
    </location>
</feature>
<evidence type="ECO:0000256" key="5">
    <source>
        <dbReference type="ARBA" id="ARBA00023136"/>
    </source>
</evidence>
<dbReference type="GO" id="GO:0008195">
    <property type="term" value="F:phosphatidate phosphatase activity"/>
    <property type="evidence" value="ECO:0007669"/>
    <property type="project" value="TreeGrafter"/>
</dbReference>
<evidence type="ECO:0000256" key="3">
    <source>
        <dbReference type="ARBA" id="ARBA00022692"/>
    </source>
</evidence>
<gene>
    <name evidence="9" type="ORF">g.6191</name>
</gene>
<evidence type="ECO:0000256" key="7">
    <source>
        <dbReference type="SAM" id="Phobius"/>
    </source>
</evidence>
<dbReference type="PANTHER" id="PTHR10165:SF35">
    <property type="entry name" value="RE23632P"/>
    <property type="match status" value="1"/>
</dbReference>
<reference evidence="9" key="1">
    <citation type="submission" date="2015-08" db="EMBL/GenBank/DDBJ databases">
        <authorList>
            <person name="Babu N.S."/>
            <person name="Beckwith C.J."/>
            <person name="Beseler K.G."/>
            <person name="Brison A."/>
            <person name="Carone J.V."/>
            <person name="Caskin T.P."/>
            <person name="Diamond M."/>
            <person name="Durham M.E."/>
            <person name="Foxe J.M."/>
            <person name="Go M."/>
            <person name="Henderson B.A."/>
            <person name="Jones I.B."/>
            <person name="McGettigan J.A."/>
            <person name="Micheletti S.J."/>
            <person name="Nasrallah M.E."/>
            <person name="Ortiz D."/>
            <person name="Piller C.R."/>
            <person name="Privatt S.R."/>
            <person name="Schneider S.L."/>
            <person name="Sharp S."/>
            <person name="Smith T.C."/>
            <person name="Stanton J.D."/>
            <person name="Ullery H.E."/>
            <person name="Wilson R.J."/>
            <person name="Serrano M.G."/>
            <person name="Buck G."/>
            <person name="Lee V."/>
            <person name="Wang Y."/>
            <person name="Carvalho R."/>
            <person name="Voegtly L."/>
            <person name="Shi R."/>
            <person name="Duckworth R."/>
            <person name="Johnson A."/>
            <person name="Loviza R."/>
            <person name="Walstead R."/>
            <person name="Shah Z."/>
            <person name="Kiflezghi M."/>
            <person name="Wade K."/>
            <person name="Ball S.L."/>
            <person name="Bradley K.W."/>
            <person name="Asai D.J."/>
            <person name="Bowman C.A."/>
            <person name="Russell D.A."/>
            <person name="Pope W.H."/>
            <person name="Jacobs-Sera D."/>
            <person name="Hendrix R.W."/>
            <person name="Hatfull G.F."/>
        </authorList>
    </citation>
    <scope>NUCLEOTIDE SEQUENCE</scope>
</reference>
<dbReference type="GO" id="GO:0016020">
    <property type="term" value="C:membrane"/>
    <property type="evidence" value="ECO:0007669"/>
    <property type="project" value="UniProtKB-SubCell"/>
</dbReference>
<dbReference type="AlphaFoldDB" id="A0A1D1ZNJ7"/>
<feature type="domain" description="Phosphatidic acid phosphatase type 2/haloperoxidase" evidence="8">
    <location>
        <begin position="155"/>
        <end position="295"/>
    </location>
</feature>
<comment type="similarity">
    <text evidence="2">Belongs to the PA-phosphatase related phosphoesterase family.</text>
</comment>